<evidence type="ECO:0000259" key="9">
    <source>
        <dbReference type="Pfam" id="PF09329"/>
    </source>
</evidence>
<proteinExistence type="inferred from homology"/>
<feature type="compositionally biased region" description="Basic and acidic residues" evidence="8">
    <location>
        <begin position="771"/>
        <end position="780"/>
    </location>
</feature>
<evidence type="ECO:0000256" key="5">
    <source>
        <dbReference type="ARBA" id="ARBA00022771"/>
    </source>
</evidence>
<feature type="compositionally biased region" description="Low complexity" evidence="8">
    <location>
        <begin position="136"/>
        <end position="149"/>
    </location>
</feature>
<dbReference type="GO" id="GO:0043596">
    <property type="term" value="C:nuclear replication fork"/>
    <property type="evidence" value="ECO:0007669"/>
    <property type="project" value="TreeGrafter"/>
</dbReference>
<dbReference type="Pfam" id="PF09329">
    <property type="entry name" value="zf-primase"/>
    <property type="match status" value="1"/>
</dbReference>
<feature type="compositionally biased region" description="Basic and acidic residues" evidence="8">
    <location>
        <begin position="263"/>
        <end position="273"/>
    </location>
</feature>
<evidence type="ECO:0000256" key="4">
    <source>
        <dbReference type="ARBA" id="ARBA00022723"/>
    </source>
</evidence>
<reference evidence="13" key="2">
    <citation type="submission" date="2020-04" db="EMBL/GenBank/DDBJ databases">
        <authorList>
            <consortium name="NCBI Genome Project"/>
        </authorList>
    </citation>
    <scope>NUCLEOTIDE SEQUENCE</scope>
    <source>
        <strain evidence="13">CBS 781.70</strain>
    </source>
</reference>
<feature type="compositionally biased region" description="Low complexity" evidence="8">
    <location>
        <begin position="626"/>
        <end position="635"/>
    </location>
</feature>
<accession>A0A6G1G461</accession>
<keyword evidence="5" id="KW-0863">Zinc-finger</keyword>
<keyword evidence="7" id="KW-0539">Nucleus</keyword>
<evidence type="ECO:0000313" key="13">
    <source>
        <dbReference type="RefSeq" id="XP_033534508.1"/>
    </source>
</evidence>
<feature type="domain" description="MCM10 OB-fold" evidence="10">
    <location>
        <begin position="448"/>
        <end position="493"/>
    </location>
</feature>
<feature type="compositionally biased region" description="Gly residues" evidence="8">
    <location>
        <begin position="577"/>
        <end position="589"/>
    </location>
</feature>
<comment type="similarity">
    <text evidence="2">Belongs to the MCM10 family.</text>
</comment>
<evidence type="ECO:0000256" key="2">
    <source>
        <dbReference type="ARBA" id="ARBA00009679"/>
    </source>
</evidence>
<organism evidence="11">
    <name type="scientific">Eremomyces bilateralis CBS 781.70</name>
    <dbReference type="NCBI Taxonomy" id="1392243"/>
    <lineage>
        <taxon>Eukaryota</taxon>
        <taxon>Fungi</taxon>
        <taxon>Dikarya</taxon>
        <taxon>Ascomycota</taxon>
        <taxon>Pezizomycotina</taxon>
        <taxon>Dothideomycetes</taxon>
        <taxon>Dothideomycetes incertae sedis</taxon>
        <taxon>Eremomycetales</taxon>
        <taxon>Eremomycetaceae</taxon>
        <taxon>Eremomyces</taxon>
    </lineage>
</organism>
<dbReference type="RefSeq" id="XP_033534508.1">
    <property type="nucleotide sequence ID" value="XM_033681235.1"/>
</dbReference>
<dbReference type="GO" id="GO:0006270">
    <property type="term" value="P:DNA replication initiation"/>
    <property type="evidence" value="ECO:0007669"/>
    <property type="project" value="InterPro"/>
</dbReference>
<feature type="compositionally biased region" description="Basic and acidic residues" evidence="8">
    <location>
        <begin position="641"/>
        <end position="650"/>
    </location>
</feature>
<feature type="region of interest" description="Disordered" evidence="8">
    <location>
        <begin position="416"/>
        <end position="444"/>
    </location>
</feature>
<feature type="compositionally biased region" description="Low complexity" evidence="8">
    <location>
        <begin position="315"/>
        <end position="326"/>
    </location>
</feature>
<keyword evidence="4" id="KW-0479">Metal-binding</keyword>
<dbReference type="AlphaFoldDB" id="A0A6G1G461"/>
<feature type="domain" description="Zinc finger Mcm10/DnaG-type" evidence="9">
    <location>
        <begin position="518"/>
        <end position="563"/>
    </location>
</feature>
<dbReference type="GO" id="GO:0008270">
    <property type="term" value="F:zinc ion binding"/>
    <property type="evidence" value="ECO:0007669"/>
    <property type="project" value="UniProtKB-KW"/>
</dbReference>
<evidence type="ECO:0000259" key="10">
    <source>
        <dbReference type="Pfam" id="PF22379"/>
    </source>
</evidence>
<protein>
    <recommendedName>
        <fullName evidence="14">Zinc finger Mcm10/DnaG-type domain-containing protein</fullName>
    </recommendedName>
</protein>
<name>A0A6G1G461_9PEZI</name>
<dbReference type="PANTHER" id="PTHR13454:SF11">
    <property type="entry name" value="PROTEIN MCM10 HOMOLOG"/>
    <property type="match status" value="1"/>
</dbReference>
<comment type="subcellular location">
    <subcellularLocation>
        <location evidence="1">Nucleus</location>
    </subcellularLocation>
</comment>
<evidence type="ECO:0000256" key="8">
    <source>
        <dbReference type="SAM" id="MobiDB-lite"/>
    </source>
</evidence>
<sequence length="837" mass="90547">MIVRESNRPKADASPAKWPPKSPFEALQSSPRGRKRIEEARERFNVSPSPSPTKRLPIAQLEADLEDEDDEDEETLQLKLQAIEAKLKLKRLQAARAKKREAASQSSDDRSISRTSSRPSTVTGLHRDPSSISAGSSLVTDSRSTSSRSFVQVPLSPVKKEQTPVEAASPARRLGIDKGLRAEDVSLKRAASSKFGGTIPRSSDKHGISRSRSITGNTASSTQERPKSFSERIAEVRRQEKTKEDREARFERARSQGFGLKQLMDEVGDKEASLRSQSSTLTANSQHERVSTTSGFRDLPTPASSFERGRPEGHAPAAPTPSMTAPGRTQQDNIHANAASESGSSEEISTFDPFTSLHLTKRVTPHATVQRLLTPHSTFTIPQLLATVKGPDFDPPDCPNDSYVVLAVLAKKSTPQDHKKRGGVSVGALANNSTNGHGEGDGEGAGRNKFMVLNLCDLKWEIDLYLFGAAFNKLWKLTPGTVIAILNPDILPPLPHRKDTNAFSLKLAGNEDTVVEIGTSRDLGWCESRKSDGQLCGSWIDKRKTQFCEYHINLQVDKARRGRMEINGMGRTPHFGSSGGGGGGAGRGMFGASKSTFGSGQSRNTGLLPGSKVHDRSTGTTLYMAPGMGSRNSGPPRGGRKKPEENRSVFEDPFIGTLTSYNERGPSREELAKKRKVARDKERALASSLGKLGAGMGSQYLRMREPGAESTDGGEAMVGNGEKEPLDNTGGADAEALGLLGNKASEIRLSPGRGKRKRADGSEPMGWGGAKKSDWLDTSRPKPPSKAKPDSGPRNEEMSPRKRARFLLETKGIRIPGRESLGVPGTNVDDDDDLEIV</sequence>
<feature type="compositionally biased region" description="Polar residues" evidence="8">
    <location>
        <begin position="274"/>
        <end position="295"/>
    </location>
</feature>
<dbReference type="GO" id="GO:0003697">
    <property type="term" value="F:single-stranded DNA binding"/>
    <property type="evidence" value="ECO:0007669"/>
    <property type="project" value="InterPro"/>
</dbReference>
<dbReference type="OrthoDB" id="202825at2759"/>
<reference evidence="13" key="3">
    <citation type="submission" date="2025-04" db="UniProtKB">
        <authorList>
            <consortium name="RefSeq"/>
        </authorList>
    </citation>
    <scope>IDENTIFICATION</scope>
    <source>
        <strain evidence="13">CBS 781.70</strain>
    </source>
</reference>
<feature type="region of interest" description="Disordered" evidence="8">
    <location>
        <begin position="705"/>
        <end position="837"/>
    </location>
</feature>
<feature type="region of interest" description="Disordered" evidence="8">
    <location>
        <begin position="92"/>
        <end position="329"/>
    </location>
</feature>
<evidence type="ECO:0000256" key="3">
    <source>
        <dbReference type="ARBA" id="ARBA00022705"/>
    </source>
</evidence>
<keyword evidence="12" id="KW-1185">Reference proteome</keyword>
<evidence type="ECO:0000256" key="1">
    <source>
        <dbReference type="ARBA" id="ARBA00004123"/>
    </source>
</evidence>
<feature type="compositionally biased region" description="Polar residues" evidence="8">
    <location>
        <begin position="210"/>
        <end position="223"/>
    </location>
</feature>
<gene>
    <name evidence="11 13" type="ORF">P152DRAFT_473413</name>
</gene>
<dbReference type="PANTHER" id="PTHR13454">
    <property type="entry name" value="PROTEIN MCM10 HOMOLOG"/>
    <property type="match status" value="1"/>
</dbReference>
<keyword evidence="3" id="KW-0235">DNA replication</keyword>
<evidence type="ECO:0000256" key="6">
    <source>
        <dbReference type="ARBA" id="ARBA00022833"/>
    </source>
</evidence>
<keyword evidence="6" id="KW-0862">Zinc</keyword>
<feature type="compositionally biased region" description="Low complexity" evidence="8">
    <location>
        <begin position="730"/>
        <end position="741"/>
    </location>
</feature>
<dbReference type="GO" id="GO:0003688">
    <property type="term" value="F:DNA replication origin binding"/>
    <property type="evidence" value="ECO:0007669"/>
    <property type="project" value="TreeGrafter"/>
</dbReference>
<dbReference type="InterPro" id="IPR040184">
    <property type="entry name" value="Mcm10"/>
</dbReference>
<feature type="region of interest" description="Disordered" evidence="8">
    <location>
        <begin position="1"/>
        <end position="75"/>
    </location>
</feature>
<feature type="region of interest" description="Disordered" evidence="8">
    <location>
        <begin position="571"/>
        <end position="682"/>
    </location>
</feature>
<dbReference type="Pfam" id="PF22379">
    <property type="entry name" value="OB_MCM10"/>
    <property type="match status" value="1"/>
</dbReference>
<dbReference type="Proteomes" id="UP000504638">
    <property type="component" value="Unplaced"/>
</dbReference>
<feature type="compositionally biased region" description="Basic and acidic residues" evidence="8">
    <location>
        <begin position="224"/>
        <end position="254"/>
    </location>
</feature>
<reference evidence="11 13" key="1">
    <citation type="submission" date="2020-01" db="EMBL/GenBank/DDBJ databases">
        <authorList>
            <consortium name="DOE Joint Genome Institute"/>
            <person name="Haridas S."/>
            <person name="Albert R."/>
            <person name="Binder M."/>
            <person name="Bloem J."/>
            <person name="Labutti K."/>
            <person name="Salamov A."/>
            <person name="Andreopoulos B."/>
            <person name="Baker S.E."/>
            <person name="Barry K."/>
            <person name="Bills G."/>
            <person name="Bluhm B.H."/>
            <person name="Cannon C."/>
            <person name="Castanera R."/>
            <person name="Culley D.E."/>
            <person name="Daum C."/>
            <person name="Ezra D."/>
            <person name="Gonzalez J.B."/>
            <person name="Henrissat B."/>
            <person name="Kuo A."/>
            <person name="Liang C."/>
            <person name="Lipzen A."/>
            <person name="Lutzoni F."/>
            <person name="Magnuson J."/>
            <person name="Mondo S."/>
            <person name="Nolan M."/>
            <person name="Ohm R."/>
            <person name="Pangilinan J."/>
            <person name="Park H.-J."/>
            <person name="Ramirez L."/>
            <person name="Alfaro M."/>
            <person name="Sun H."/>
            <person name="Tritt A."/>
            <person name="Yoshinaga Y."/>
            <person name="Zwiers L.-H."/>
            <person name="Turgeon B.G."/>
            <person name="Goodwin S.B."/>
            <person name="Spatafora J.W."/>
            <person name="Crous P.W."/>
            <person name="Grigoriev I.V."/>
        </authorList>
    </citation>
    <scope>NUCLEOTIDE SEQUENCE</scope>
    <source>
        <strain evidence="11 13">CBS 781.70</strain>
    </source>
</reference>
<evidence type="ECO:0000256" key="7">
    <source>
        <dbReference type="ARBA" id="ARBA00023242"/>
    </source>
</evidence>
<feature type="compositionally biased region" description="Basic and acidic residues" evidence="8">
    <location>
        <begin position="174"/>
        <end position="187"/>
    </location>
</feature>
<feature type="compositionally biased region" description="Basic and acidic residues" evidence="8">
    <location>
        <begin position="1"/>
        <end position="11"/>
    </location>
</feature>
<feature type="compositionally biased region" description="Basic and acidic residues" evidence="8">
    <location>
        <begin position="787"/>
        <end position="812"/>
    </location>
</feature>
<feature type="compositionally biased region" description="Polar residues" evidence="8">
    <location>
        <begin position="594"/>
        <end position="605"/>
    </location>
</feature>
<evidence type="ECO:0000313" key="12">
    <source>
        <dbReference type="Proteomes" id="UP000504638"/>
    </source>
</evidence>
<dbReference type="EMBL" id="ML975156">
    <property type="protein sequence ID" value="KAF1812877.1"/>
    <property type="molecule type" value="Genomic_DNA"/>
</dbReference>
<dbReference type="InterPro" id="IPR055065">
    <property type="entry name" value="OB_MCM10"/>
</dbReference>
<dbReference type="InterPro" id="IPR012340">
    <property type="entry name" value="NA-bd_OB-fold"/>
</dbReference>
<evidence type="ECO:0008006" key="14">
    <source>
        <dbReference type="Google" id="ProtNLM"/>
    </source>
</evidence>
<feature type="compositionally biased region" description="Acidic residues" evidence="8">
    <location>
        <begin position="828"/>
        <end position="837"/>
    </location>
</feature>
<dbReference type="InterPro" id="IPR015408">
    <property type="entry name" value="Znf_Mcm10/DnaG"/>
</dbReference>
<dbReference type="Gene3D" id="2.40.50.140">
    <property type="entry name" value="Nucleic acid-binding proteins"/>
    <property type="match status" value="1"/>
</dbReference>
<evidence type="ECO:0000313" key="11">
    <source>
        <dbReference type="EMBL" id="KAF1812877.1"/>
    </source>
</evidence>
<dbReference type="GeneID" id="54421805"/>
<feature type="compositionally biased region" description="Acidic residues" evidence="8">
    <location>
        <begin position="63"/>
        <end position="75"/>
    </location>
</feature>